<name>A0A2J6PNR4_9HELO</name>
<feature type="non-terminal residue" evidence="1">
    <location>
        <position position="1"/>
    </location>
</feature>
<dbReference type="PANTHER" id="PTHR35896:SF3">
    <property type="entry name" value="MAJOR FACILITATOR SUPERFAMILY TRANSPORTER"/>
    <property type="match status" value="1"/>
</dbReference>
<dbReference type="InterPro" id="IPR053008">
    <property type="entry name" value="Phomopsin_biosynth_assoc"/>
</dbReference>
<feature type="non-terminal residue" evidence="1">
    <location>
        <position position="113"/>
    </location>
</feature>
<protein>
    <submittedName>
        <fullName evidence="1">Uncharacterized protein</fullName>
    </submittedName>
</protein>
<proteinExistence type="predicted"/>
<evidence type="ECO:0000313" key="1">
    <source>
        <dbReference type="EMBL" id="PMD15649.1"/>
    </source>
</evidence>
<evidence type="ECO:0000313" key="2">
    <source>
        <dbReference type="Proteomes" id="UP000235672"/>
    </source>
</evidence>
<keyword evidence="2" id="KW-1185">Reference proteome</keyword>
<dbReference type="AlphaFoldDB" id="A0A2J6PNR4"/>
<dbReference type="EMBL" id="KZ613512">
    <property type="protein sequence ID" value="PMD15649.1"/>
    <property type="molecule type" value="Genomic_DNA"/>
</dbReference>
<dbReference type="PANTHER" id="PTHR35896">
    <property type="entry name" value="IG-LIKE DOMAIN-CONTAINING PROTEIN"/>
    <property type="match status" value="1"/>
</dbReference>
<reference evidence="1 2" key="1">
    <citation type="submission" date="2016-05" db="EMBL/GenBank/DDBJ databases">
        <title>A degradative enzymes factory behind the ericoid mycorrhizal symbiosis.</title>
        <authorList>
            <consortium name="DOE Joint Genome Institute"/>
            <person name="Martino E."/>
            <person name="Morin E."/>
            <person name="Grelet G."/>
            <person name="Kuo A."/>
            <person name="Kohler A."/>
            <person name="Daghino S."/>
            <person name="Barry K."/>
            <person name="Choi C."/>
            <person name="Cichocki N."/>
            <person name="Clum A."/>
            <person name="Copeland A."/>
            <person name="Hainaut M."/>
            <person name="Haridas S."/>
            <person name="Labutti K."/>
            <person name="Lindquist E."/>
            <person name="Lipzen A."/>
            <person name="Khouja H.-R."/>
            <person name="Murat C."/>
            <person name="Ohm R."/>
            <person name="Olson A."/>
            <person name="Spatafora J."/>
            <person name="Veneault-Fourrey C."/>
            <person name="Henrissat B."/>
            <person name="Grigoriev I."/>
            <person name="Martin F."/>
            <person name="Perotto S."/>
        </authorList>
    </citation>
    <scope>NUCLEOTIDE SEQUENCE [LARGE SCALE GENOMIC DNA]</scope>
    <source>
        <strain evidence="1 2">UAMH 7357</strain>
    </source>
</reference>
<gene>
    <name evidence="1" type="ORF">NA56DRAFT_527563</name>
</gene>
<dbReference type="OrthoDB" id="3501153at2759"/>
<organism evidence="1 2">
    <name type="scientific">Hyaloscypha hepaticicola</name>
    <dbReference type="NCBI Taxonomy" id="2082293"/>
    <lineage>
        <taxon>Eukaryota</taxon>
        <taxon>Fungi</taxon>
        <taxon>Dikarya</taxon>
        <taxon>Ascomycota</taxon>
        <taxon>Pezizomycotina</taxon>
        <taxon>Leotiomycetes</taxon>
        <taxon>Helotiales</taxon>
        <taxon>Hyaloscyphaceae</taxon>
        <taxon>Hyaloscypha</taxon>
    </lineage>
</organism>
<dbReference type="Proteomes" id="UP000235672">
    <property type="component" value="Unassembled WGS sequence"/>
</dbReference>
<sequence>CGGLTPDERASKCRFDMMSFSWLPPPCYDSELSEEFASLRQWRYYSDNEGREEIPVEQVQKGLQDLFVLYKHHLYHYSYMWRKLRRAAIRGGPIDGYIADTRHTVHCGHELVE</sequence>
<accession>A0A2J6PNR4</accession>